<evidence type="ECO:0000256" key="9">
    <source>
        <dbReference type="ARBA" id="ARBA00022777"/>
    </source>
</evidence>
<feature type="domain" description="HAMP" evidence="16">
    <location>
        <begin position="210"/>
        <end position="263"/>
    </location>
</feature>
<evidence type="ECO:0000256" key="5">
    <source>
        <dbReference type="ARBA" id="ARBA00022553"/>
    </source>
</evidence>
<dbReference type="Gene3D" id="6.10.340.10">
    <property type="match status" value="1"/>
</dbReference>
<keyword evidence="13 14" id="KW-0472">Membrane</keyword>
<comment type="caution">
    <text evidence="17">The sequence shown here is derived from an EMBL/GenBank/DDBJ whole genome shotgun (WGS) entry which is preliminary data.</text>
</comment>
<comment type="function">
    <text evidence="14">Member of a two-component regulatory system.</text>
</comment>
<dbReference type="AlphaFoldDB" id="A0A855EHB8"/>
<accession>A0A855EHB8</accession>
<dbReference type="Pfam" id="PF00512">
    <property type="entry name" value="HisKA"/>
    <property type="match status" value="1"/>
</dbReference>
<keyword evidence="8 14" id="KW-0547">Nucleotide-binding</keyword>
<evidence type="ECO:0000256" key="13">
    <source>
        <dbReference type="ARBA" id="ARBA00023136"/>
    </source>
</evidence>
<keyword evidence="6 14" id="KW-0808">Transferase</keyword>
<dbReference type="Gene3D" id="1.10.287.130">
    <property type="match status" value="1"/>
</dbReference>
<dbReference type="NCBIfam" id="NF007345">
    <property type="entry name" value="PRK09835.1"/>
    <property type="match status" value="1"/>
</dbReference>
<keyword evidence="7 14" id="KW-0812">Transmembrane</keyword>
<dbReference type="InterPro" id="IPR050428">
    <property type="entry name" value="TCS_sensor_his_kinase"/>
</dbReference>
<dbReference type="InterPro" id="IPR005467">
    <property type="entry name" value="His_kinase_dom"/>
</dbReference>
<dbReference type="SMART" id="SM00387">
    <property type="entry name" value="HATPase_c"/>
    <property type="match status" value="1"/>
</dbReference>
<dbReference type="CDD" id="cd06225">
    <property type="entry name" value="HAMP"/>
    <property type="match status" value="1"/>
</dbReference>
<evidence type="ECO:0000313" key="18">
    <source>
        <dbReference type="Proteomes" id="UP000222768"/>
    </source>
</evidence>
<dbReference type="Gene3D" id="3.30.565.10">
    <property type="entry name" value="Histidine kinase-like ATPase, C-terminal domain"/>
    <property type="match status" value="1"/>
</dbReference>
<dbReference type="SUPFAM" id="SSF55874">
    <property type="entry name" value="ATPase domain of HSP90 chaperone/DNA topoisomerase II/histidine kinase"/>
    <property type="match status" value="1"/>
</dbReference>
<sequence>MRIKDKRRPFSLEVRLTFLISLATIFTFATFAAIMLISVQNHFAEQDMKSLKQINTTLTAILENPAESEQQKVDKMSIILSSYRHISVLLLSQNNNVIFRSPDGLALMPVLRTDSFTKSKSSGEIFQWSDSQMTDNVSMHDNKGMGQTSWRIIASSVNSPDGNNIKKDTLLIALSIDFHLHYLDALKYNLLIIASLMSLLIILTVYFAVHKGHQPLRNVSLKIKNITSDNLDVRLDPARVPIELEQLVISFNSMISRIEDVFTRQANFSADIAHEIRTPITNLVTQTEIVLSQQRTEKELEDVLYSSLEEYHRMAKMVSDMLFLAQADNNQLIPERMPVDLWSETLKVFEFFEAWAEEREVGLVLDGDILRVEGDRLMLRRVINNLLSNAIRYTPAGHSVTVHLHENAEWAELTVENPGTPVPQEHLPRLFDRFYRVDPSRQRKSEGSGIGLAIVKSIVVAHKGKISVASDSHSTRFTLTLPRLND</sequence>
<reference evidence="18" key="1">
    <citation type="submission" date="2017-09" db="EMBL/GenBank/DDBJ databases">
        <title>FDA dAtabase for Regulatory Grade micrObial Sequences (FDA-ARGOS): Supporting development and validation of Infectious Disease Dx tests.</title>
        <authorList>
            <person name="Minogue T."/>
            <person name="Wolcott M."/>
            <person name="Wasieloski L."/>
            <person name="Aguilar W."/>
            <person name="Moore D."/>
            <person name="Tallon L."/>
            <person name="Sadzewicz L."/>
            <person name="Ott S."/>
            <person name="Zhao X."/>
            <person name="Nagaraj S."/>
            <person name="Vavikolanu K."/>
            <person name="Aluvathingal J."/>
            <person name="Nadendla S."/>
            <person name="Sichtig H."/>
        </authorList>
    </citation>
    <scope>NUCLEOTIDE SEQUENCE [LARGE SCALE GENOMIC DNA]</scope>
    <source>
        <strain evidence="18">FDAARGOS_404</strain>
    </source>
</reference>
<dbReference type="RefSeq" id="WP_032618108.1">
    <property type="nucleotide sequence ID" value="NZ_CP083630.1"/>
</dbReference>
<proteinExistence type="predicted"/>
<dbReference type="CDD" id="cd00082">
    <property type="entry name" value="HisKA"/>
    <property type="match status" value="1"/>
</dbReference>
<dbReference type="InterPro" id="IPR036890">
    <property type="entry name" value="HATPase_C_sf"/>
</dbReference>
<dbReference type="InterPro" id="IPR003661">
    <property type="entry name" value="HisK_dim/P_dom"/>
</dbReference>
<organism evidence="17 18">
    <name type="scientific">Leclercia adecarboxylata</name>
    <dbReference type="NCBI Taxonomy" id="83655"/>
    <lineage>
        <taxon>Bacteria</taxon>
        <taxon>Pseudomonadati</taxon>
        <taxon>Pseudomonadota</taxon>
        <taxon>Gammaproteobacteria</taxon>
        <taxon>Enterobacterales</taxon>
        <taxon>Enterobacteriaceae</taxon>
        <taxon>Leclercia</taxon>
    </lineage>
</organism>
<dbReference type="GO" id="GO:0000155">
    <property type="term" value="F:phosphorelay sensor kinase activity"/>
    <property type="evidence" value="ECO:0007669"/>
    <property type="project" value="InterPro"/>
</dbReference>
<evidence type="ECO:0000313" key="17">
    <source>
        <dbReference type="EMBL" id="PHH04209.1"/>
    </source>
</evidence>
<dbReference type="GO" id="GO:0005886">
    <property type="term" value="C:plasma membrane"/>
    <property type="evidence" value="ECO:0007669"/>
    <property type="project" value="UniProtKB-SubCell"/>
</dbReference>
<evidence type="ECO:0000256" key="8">
    <source>
        <dbReference type="ARBA" id="ARBA00022741"/>
    </source>
</evidence>
<dbReference type="PRINTS" id="PR00344">
    <property type="entry name" value="BCTRLSENSOR"/>
</dbReference>
<protein>
    <recommendedName>
        <fullName evidence="14">Sensor protein</fullName>
        <ecNumber evidence="14">2.7.13.3</ecNumber>
    </recommendedName>
</protein>
<comment type="subcellular location">
    <subcellularLocation>
        <location evidence="2">Cell inner membrane</location>
        <topology evidence="2">Multi-pass membrane protein</topology>
    </subcellularLocation>
</comment>
<dbReference type="NCBIfam" id="TIGR01386">
    <property type="entry name" value="cztS_silS_copS"/>
    <property type="match status" value="1"/>
</dbReference>
<dbReference type="FunFam" id="1.10.287.130:FF:000001">
    <property type="entry name" value="Two-component sensor histidine kinase"/>
    <property type="match status" value="1"/>
</dbReference>
<dbReference type="SMART" id="SM00304">
    <property type="entry name" value="HAMP"/>
    <property type="match status" value="1"/>
</dbReference>
<dbReference type="Pfam" id="PF00672">
    <property type="entry name" value="HAMP"/>
    <property type="match status" value="1"/>
</dbReference>
<evidence type="ECO:0000256" key="2">
    <source>
        <dbReference type="ARBA" id="ARBA00004429"/>
    </source>
</evidence>
<evidence type="ECO:0000256" key="14">
    <source>
        <dbReference type="RuleBase" id="RU364088"/>
    </source>
</evidence>
<dbReference type="EC" id="2.7.13.3" evidence="14"/>
<dbReference type="PANTHER" id="PTHR45436">
    <property type="entry name" value="SENSOR HISTIDINE KINASE YKOH"/>
    <property type="match status" value="1"/>
</dbReference>
<dbReference type="InterPro" id="IPR006290">
    <property type="entry name" value="CztS_silS_copS"/>
</dbReference>
<evidence type="ECO:0000256" key="11">
    <source>
        <dbReference type="ARBA" id="ARBA00022989"/>
    </source>
</evidence>
<feature type="domain" description="Histidine kinase" evidence="15">
    <location>
        <begin position="271"/>
        <end position="485"/>
    </location>
</feature>
<dbReference type="SMART" id="SM00388">
    <property type="entry name" value="HisKA"/>
    <property type="match status" value="1"/>
</dbReference>
<dbReference type="InterPro" id="IPR004358">
    <property type="entry name" value="Sig_transdc_His_kin-like_C"/>
</dbReference>
<dbReference type="PROSITE" id="PS50885">
    <property type="entry name" value="HAMP"/>
    <property type="match status" value="1"/>
</dbReference>
<dbReference type="Proteomes" id="UP000222768">
    <property type="component" value="Unassembled WGS sequence"/>
</dbReference>
<dbReference type="PANTHER" id="PTHR45436:SF15">
    <property type="entry name" value="SENSOR HISTIDINE KINASE CUSS"/>
    <property type="match status" value="1"/>
</dbReference>
<evidence type="ECO:0000256" key="1">
    <source>
        <dbReference type="ARBA" id="ARBA00000085"/>
    </source>
</evidence>
<evidence type="ECO:0000256" key="7">
    <source>
        <dbReference type="ARBA" id="ARBA00022692"/>
    </source>
</evidence>
<feature type="transmembrane region" description="Helical" evidence="14">
    <location>
        <begin position="12"/>
        <end position="39"/>
    </location>
</feature>
<keyword evidence="4 14" id="KW-0997">Cell inner membrane</keyword>
<dbReference type="EMBL" id="PDLK01000002">
    <property type="protein sequence ID" value="PHH04209.1"/>
    <property type="molecule type" value="Genomic_DNA"/>
</dbReference>
<evidence type="ECO:0000256" key="4">
    <source>
        <dbReference type="ARBA" id="ARBA00022519"/>
    </source>
</evidence>
<evidence type="ECO:0000259" key="16">
    <source>
        <dbReference type="PROSITE" id="PS50885"/>
    </source>
</evidence>
<evidence type="ECO:0000259" key="15">
    <source>
        <dbReference type="PROSITE" id="PS50109"/>
    </source>
</evidence>
<comment type="catalytic activity">
    <reaction evidence="1 14">
        <text>ATP + protein L-histidine = ADP + protein N-phospho-L-histidine.</text>
        <dbReference type="EC" id="2.7.13.3"/>
    </reaction>
</comment>
<dbReference type="InterPro" id="IPR003594">
    <property type="entry name" value="HATPase_dom"/>
</dbReference>
<dbReference type="PROSITE" id="PS50109">
    <property type="entry name" value="HIS_KIN"/>
    <property type="match status" value="1"/>
</dbReference>
<dbReference type="InterPro" id="IPR003660">
    <property type="entry name" value="HAMP_dom"/>
</dbReference>
<evidence type="ECO:0000256" key="6">
    <source>
        <dbReference type="ARBA" id="ARBA00022679"/>
    </source>
</evidence>
<dbReference type="Pfam" id="PF02518">
    <property type="entry name" value="HATPase_c"/>
    <property type="match status" value="1"/>
</dbReference>
<dbReference type="InterPro" id="IPR036097">
    <property type="entry name" value="HisK_dim/P_sf"/>
</dbReference>
<keyword evidence="12 14" id="KW-0902">Two-component regulatory system</keyword>
<keyword evidence="3 14" id="KW-1003">Cell membrane</keyword>
<keyword evidence="5" id="KW-0597">Phosphoprotein</keyword>
<feature type="transmembrane region" description="Helical" evidence="14">
    <location>
        <begin position="188"/>
        <end position="209"/>
    </location>
</feature>
<dbReference type="InterPro" id="IPR048590">
    <property type="entry name" value="CusS-like_sensor"/>
</dbReference>
<name>A0A855EHB8_9ENTR</name>
<dbReference type="SUPFAM" id="SSF47384">
    <property type="entry name" value="Homodimeric domain of signal transducing histidine kinase"/>
    <property type="match status" value="1"/>
</dbReference>
<keyword evidence="9 14" id="KW-0418">Kinase</keyword>
<keyword evidence="11 14" id="KW-1133">Transmembrane helix</keyword>
<dbReference type="FunFam" id="3.30.565.10:FF:000006">
    <property type="entry name" value="Sensor histidine kinase WalK"/>
    <property type="match status" value="1"/>
</dbReference>
<evidence type="ECO:0000256" key="12">
    <source>
        <dbReference type="ARBA" id="ARBA00023012"/>
    </source>
</evidence>
<keyword evidence="10 14" id="KW-0067">ATP-binding</keyword>
<gene>
    <name evidence="17" type="ORF">CRX53_09605</name>
</gene>
<dbReference type="Pfam" id="PF21085">
    <property type="entry name" value="CusS"/>
    <property type="match status" value="1"/>
</dbReference>
<evidence type="ECO:0000256" key="3">
    <source>
        <dbReference type="ARBA" id="ARBA00022475"/>
    </source>
</evidence>
<evidence type="ECO:0000256" key="10">
    <source>
        <dbReference type="ARBA" id="ARBA00022840"/>
    </source>
</evidence>
<dbReference type="GO" id="GO:0005524">
    <property type="term" value="F:ATP binding"/>
    <property type="evidence" value="ECO:0007669"/>
    <property type="project" value="UniProtKB-KW"/>
</dbReference>